<dbReference type="Proteomes" id="UP000215914">
    <property type="component" value="Chromosome 2"/>
</dbReference>
<dbReference type="AlphaFoldDB" id="A0A251VE34"/>
<gene>
    <name evidence="1" type="ORF">HannXRQ_Chr02g0039481</name>
</gene>
<evidence type="ECO:0000313" key="2">
    <source>
        <dbReference type="Proteomes" id="UP000215914"/>
    </source>
</evidence>
<evidence type="ECO:0000313" key="1">
    <source>
        <dbReference type="EMBL" id="OTG33877.1"/>
    </source>
</evidence>
<reference evidence="2" key="1">
    <citation type="journal article" date="2017" name="Nature">
        <title>The sunflower genome provides insights into oil metabolism, flowering and Asterid evolution.</title>
        <authorList>
            <person name="Badouin H."/>
            <person name="Gouzy J."/>
            <person name="Grassa C.J."/>
            <person name="Murat F."/>
            <person name="Staton S.E."/>
            <person name="Cottret L."/>
            <person name="Lelandais-Briere C."/>
            <person name="Owens G.L."/>
            <person name="Carrere S."/>
            <person name="Mayjonade B."/>
            <person name="Legrand L."/>
            <person name="Gill N."/>
            <person name="Kane N.C."/>
            <person name="Bowers J.E."/>
            <person name="Hubner S."/>
            <person name="Bellec A."/>
            <person name="Berard A."/>
            <person name="Berges H."/>
            <person name="Blanchet N."/>
            <person name="Boniface M.C."/>
            <person name="Brunel D."/>
            <person name="Catrice O."/>
            <person name="Chaidir N."/>
            <person name="Claudel C."/>
            <person name="Donnadieu C."/>
            <person name="Faraut T."/>
            <person name="Fievet G."/>
            <person name="Helmstetter N."/>
            <person name="King M."/>
            <person name="Knapp S.J."/>
            <person name="Lai Z."/>
            <person name="Le Paslier M.C."/>
            <person name="Lippi Y."/>
            <person name="Lorenzon L."/>
            <person name="Mandel J.R."/>
            <person name="Marage G."/>
            <person name="Marchand G."/>
            <person name="Marquand E."/>
            <person name="Bret-Mestries E."/>
            <person name="Morien E."/>
            <person name="Nambeesan S."/>
            <person name="Nguyen T."/>
            <person name="Pegot-Espagnet P."/>
            <person name="Pouilly N."/>
            <person name="Raftis F."/>
            <person name="Sallet E."/>
            <person name="Schiex T."/>
            <person name="Thomas J."/>
            <person name="Vandecasteele C."/>
            <person name="Vares D."/>
            <person name="Vear F."/>
            <person name="Vautrin S."/>
            <person name="Crespi M."/>
            <person name="Mangin B."/>
            <person name="Burke J.M."/>
            <person name="Salse J."/>
            <person name="Munos S."/>
            <person name="Vincourt P."/>
            <person name="Rieseberg L.H."/>
            <person name="Langlade N.B."/>
        </authorList>
    </citation>
    <scope>NUCLEOTIDE SEQUENCE [LARGE SCALE GENOMIC DNA]</scope>
    <source>
        <strain evidence="2">cv. SF193</strain>
    </source>
</reference>
<keyword evidence="2" id="KW-1185">Reference proteome</keyword>
<protein>
    <submittedName>
        <fullName evidence="1">Uncharacterized protein</fullName>
    </submittedName>
</protein>
<sequence>MLITEPNRQHKSLTLQLLNQRDCITFPVSLFVRTSHYAYSQPQAINNNNRTLSAGDHLILSPANRRVTTHQPEYRLRSLIALNGWIWEPGTKDEESGGCRRFNRVCIRCIFLHHESCWWFR</sequence>
<accession>A0A251VE34</accession>
<dbReference type="InParanoid" id="A0A251VE34"/>
<organism evidence="1 2">
    <name type="scientific">Helianthus annuus</name>
    <name type="common">Common sunflower</name>
    <dbReference type="NCBI Taxonomy" id="4232"/>
    <lineage>
        <taxon>Eukaryota</taxon>
        <taxon>Viridiplantae</taxon>
        <taxon>Streptophyta</taxon>
        <taxon>Embryophyta</taxon>
        <taxon>Tracheophyta</taxon>
        <taxon>Spermatophyta</taxon>
        <taxon>Magnoliopsida</taxon>
        <taxon>eudicotyledons</taxon>
        <taxon>Gunneridae</taxon>
        <taxon>Pentapetalae</taxon>
        <taxon>asterids</taxon>
        <taxon>campanulids</taxon>
        <taxon>Asterales</taxon>
        <taxon>Asteraceae</taxon>
        <taxon>Asteroideae</taxon>
        <taxon>Heliantheae alliance</taxon>
        <taxon>Heliantheae</taxon>
        <taxon>Helianthus</taxon>
    </lineage>
</organism>
<proteinExistence type="predicted"/>
<dbReference type="EMBL" id="CM007891">
    <property type="protein sequence ID" value="OTG33877.1"/>
    <property type="molecule type" value="Genomic_DNA"/>
</dbReference>
<name>A0A251VE34_HELAN</name>